<keyword evidence="12" id="KW-0325">Glycoprotein</keyword>
<feature type="transmembrane region" description="Helical" evidence="15">
    <location>
        <begin position="256"/>
        <end position="276"/>
    </location>
</feature>
<dbReference type="GO" id="GO:0005886">
    <property type="term" value="C:plasma membrane"/>
    <property type="evidence" value="ECO:0007669"/>
    <property type="project" value="UniProtKB-SubCell"/>
</dbReference>
<comment type="subcellular location">
    <subcellularLocation>
        <location evidence="1">Cell membrane</location>
        <topology evidence="1">Multi-pass membrane protein</topology>
    </subcellularLocation>
</comment>
<feature type="transmembrane region" description="Helical" evidence="15">
    <location>
        <begin position="230"/>
        <end position="249"/>
    </location>
</feature>
<dbReference type="InterPro" id="IPR013112">
    <property type="entry name" value="FAD-bd_8"/>
</dbReference>
<dbReference type="Pfam" id="PF01794">
    <property type="entry name" value="Ferric_reduct"/>
    <property type="match status" value="1"/>
</dbReference>
<evidence type="ECO:0000256" key="10">
    <source>
        <dbReference type="ARBA" id="ARBA00023065"/>
    </source>
</evidence>
<dbReference type="SUPFAM" id="SSF63380">
    <property type="entry name" value="Riboflavin synthase domain-like"/>
    <property type="match status" value="1"/>
</dbReference>
<dbReference type="GO" id="GO:0006879">
    <property type="term" value="P:intracellular iron ion homeostasis"/>
    <property type="evidence" value="ECO:0007669"/>
    <property type="project" value="TreeGrafter"/>
</dbReference>
<comment type="similarity">
    <text evidence="2">Belongs to the ferric reductase (FRE) family.</text>
</comment>
<feature type="region of interest" description="Disordered" evidence="14">
    <location>
        <begin position="508"/>
        <end position="542"/>
    </location>
</feature>
<evidence type="ECO:0000256" key="4">
    <source>
        <dbReference type="ARBA" id="ARBA00022448"/>
    </source>
</evidence>
<dbReference type="GO" id="GO:0052851">
    <property type="term" value="F:ferric-chelate reductase (NADPH) activity"/>
    <property type="evidence" value="ECO:0007669"/>
    <property type="project" value="UniProtKB-EC"/>
</dbReference>
<comment type="catalytic activity">
    <reaction evidence="13">
        <text>2 a Fe(II)-siderophore + NADP(+) + H(+) = 2 a Fe(III)-siderophore + NADPH</text>
        <dbReference type="Rhea" id="RHEA:28795"/>
        <dbReference type="Rhea" id="RHEA-COMP:11342"/>
        <dbReference type="Rhea" id="RHEA-COMP:11344"/>
        <dbReference type="ChEBI" id="CHEBI:15378"/>
        <dbReference type="ChEBI" id="CHEBI:29033"/>
        <dbReference type="ChEBI" id="CHEBI:29034"/>
        <dbReference type="ChEBI" id="CHEBI:57783"/>
        <dbReference type="ChEBI" id="CHEBI:58349"/>
        <dbReference type="EC" id="1.16.1.9"/>
    </reaction>
</comment>
<feature type="transmembrane region" description="Helical" evidence="15">
    <location>
        <begin position="108"/>
        <end position="130"/>
    </location>
</feature>
<dbReference type="GO" id="GO:0015677">
    <property type="term" value="P:copper ion import"/>
    <property type="evidence" value="ECO:0007669"/>
    <property type="project" value="TreeGrafter"/>
</dbReference>
<dbReference type="EMBL" id="CABFNQ020000740">
    <property type="protein sequence ID" value="CAH0030207.1"/>
    <property type="molecule type" value="Genomic_DNA"/>
</dbReference>
<dbReference type="PANTHER" id="PTHR32361:SF9">
    <property type="entry name" value="FERRIC REDUCTASE TRANSMEMBRANE COMPONENT 3-RELATED"/>
    <property type="match status" value="1"/>
</dbReference>
<keyword evidence="5" id="KW-1003">Cell membrane</keyword>
<evidence type="ECO:0000256" key="7">
    <source>
        <dbReference type="ARBA" id="ARBA00022982"/>
    </source>
</evidence>
<dbReference type="Pfam" id="PF08022">
    <property type="entry name" value="FAD_binding_8"/>
    <property type="match status" value="1"/>
</dbReference>
<dbReference type="OrthoDB" id="3944240at2759"/>
<evidence type="ECO:0000256" key="3">
    <source>
        <dbReference type="ARBA" id="ARBA00012668"/>
    </source>
</evidence>
<dbReference type="Gene3D" id="3.40.50.80">
    <property type="entry name" value="Nucleotide-binding domain of ferredoxin-NADP reductase (FNR) module"/>
    <property type="match status" value="1"/>
</dbReference>
<gene>
    <name evidence="17" type="ORF">CRHIZ90672A_00003360</name>
</gene>
<dbReference type="PANTHER" id="PTHR32361">
    <property type="entry name" value="FERRIC/CUPRIC REDUCTASE TRANSMEMBRANE COMPONENT"/>
    <property type="match status" value="1"/>
</dbReference>
<evidence type="ECO:0000256" key="1">
    <source>
        <dbReference type="ARBA" id="ARBA00004651"/>
    </source>
</evidence>
<dbReference type="InterPro" id="IPR013121">
    <property type="entry name" value="Fe_red_NAD-bd_6"/>
</dbReference>
<keyword evidence="10" id="KW-0406">Ion transport</keyword>
<evidence type="ECO:0000259" key="16">
    <source>
        <dbReference type="PROSITE" id="PS51384"/>
    </source>
</evidence>
<dbReference type="AlphaFoldDB" id="A0A9N9YSL7"/>
<dbReference type="EC" id="1.16.1.9" evidence="3"/>
<feature type="transmembrane region" description="Helical" evidence="15">
    <location>
        <begin position="192"/>
        <end position="210"/>
    </location>
</feature>
<evidence type="ECO:0000256" key="8">
    <source>
        <dbReference type="ARBA" id="ARBA00022989"/>
    </source>
</evidence>
<dbReference type="CDD" id="cd06186">
    <property type="entry name" value="NOX_Duox_like_FAD_NADP"/>
    <property type="match status" value="1"/>
</dbReference>
<evidence type="ECO:0000256" key="9">
    <source>
        <dbReference type="ARBA" id="ARBA00023002"/>
    </source>
</evidence>
<organism evidence="17 18">
    <name type="scientific">Clonostachys rhizophaga</name>
    <dbReference type="NCBI Taxonomy" id="160324"/>
    <lineage>
        <taxon>Eukaryota</taxon>
        <taxon>Fungi</taxon>
        <taxon>Dikarya</taxon>
        <taxon>Ascomycota</taxon>
        <taxon>Pezizomycotina</taxon>
        <taxon>Sordariomycetes</taxon>
        <taxon>Hypocreomycetidae</taxon>
        <taxon>Hypocreales</taxon>
        <taxon>Bionectriaceae</taxon>
        <taxon>Clonostachys</taxon>
    </lineage>
</organism>
<evidence type="ECO:0000256" key="5">
    <source>
        <dbReference type="ARBA" id="ARBA00022475"/>
    </source>
</evidence>
<evidence type="ECO:0000256" key="6">
    <source>
        <dbReference type="ARBA" id="ARBA00022692"/>
    </source>
</evidence>
<dbReference type="InterPro" id="IPR017938">
    <property type="entry name" value="Riboflavin_synthase-like_b-brl"/>
</dbReference>
<feature type="domain" description="FAD-binding FR-type" evidence="16">
    <location>
        <begin position="321"/>
        <end position="430"/>
    </location>
</feature>
<sequence>MELRELMEIFSARVMKRHGDHHHGSEDEETEAQKEQHRDSRRNHALAEVVWYTVILLIVVGLILRLVKYCVARIRLQRRDAASSSAAQDSLLERVLDRLSASYWRRQLPSWIPASLPVGKILAVLAYAGLVTTLLTWKSIKHDDRYLERLGFRAAWITTTQTALPFLLAARTNPIGLVVGTSYNHLNWLHRWASRVFLATATVHGSFFLAEWLPAGFLWEELRTVAMVKWGMAAWLVLVWTLVSSLIPVRRWRYEFFVAQHILSAVVLLVFLLLHVPGHHLFSVWCAVAVFLYDVVTRAANPIWRNVKFGRLPATDAGLSRVPRYAYSAKVEAVDEDLTSIRIRGIGFRWTPGQHVLIWTPSMKRQSPHPFTIANVADPTRPTQDIHLLAKTKTGFTKTLNEWASGLGGSMRESELRLLLAGPYGNLPNWRQFDNLILVSSSTGGSFTTPILEDILTAQNPGCVRKITALYVVRRRAQANAYIKQVAKALSAAKELGIDVRVEVATTGGKAGGGSGRSALGRLPRGRNSQERLMARDDEEEEGEALADLARLSTDSLRLEDAELKEDMDLEAELHGDEEEEMVNIDIGPILETEGRPNIEGFVRRAIETSVGRMAVVVCGGTPVETAVRQSVVATQRTSKLEESSREVFLHVERDES</sequence>
<comment type="caution">
    <text evidence="17">The sequence shown here is derived from an EMBL/GenBank/DDBJ whole genome shotgun (WGS) entry which is preliminary data.</text>
</comment>
<evidence type="ECO:0000256" key="15">
    <source>
        <dbReference type="SAM" id="Phobius"/>
    </source>
</evidence>
<feature type="transmembrane region" description="Helical" evidence="15">
    <location>
        <begin position="49"/>
        <end position="67"/>
    </location>
</feature>
<feature type="region of interest" description="Disordered" evidence="14">
    <location>
        <begin position="17"/>
        <end position="39"/>
    </location>
</feature>
<feature type="compositionally biased region" description="Low complexity" evidence="14">
    <location>
        <begin position="517"/>
        <end position="527"/>
    </location>
</feature>
<evidence type="ECO:0000313" key="17">
    <source>
        <dbReference type="EMBL" id="CAH0030207.1"/>
    </source>
</evidence>
<evidence type="ECO:0000256" key="14">
    <source>
        <dbReference type="SAM" id="MobiDB-lite"/>
    </source>
</evidence>
<dbReference type="GO" id="GO:0006826">
    <property type="term" value="P:iron ion transport"/>
    <property type="evidence" value="ECO:0007669"/>
    <property type="project" value="TreeGrafter"/>
</dbReference>
<evidence type="ECO:0000256" key="12">
    <source>
        <dbReference type="ARBA" id="ARBA00023180"/>
    </source>
</evidence>
<dbReference type="InterPro" id="IPR051410">
    <property type="entry name" value="Ferric/Cupric_Reductase"/>
</dbReference>
<keyword evidence="11 15" id="KW-0472">Membrane</keyword>
<keyword evidence="6 15" id="KW-0812">Transmembrane</keyword>
<dbReference type="Proteomes" id="UP000696573">
    <property type="component" value="Unassembled WGS sequence"/>
</dbReference>
<dbReference type="InterPro" id="IPR039261">
    <property type="entry name" value="FNR_nucleotide-bd"/>
</dbReference>
<evidence type="ECO:0000256" key="13">
    <source>
        <dbReference type="ARBA" id="ARBA00048483"/>
    </source>
</evidence>
<reference evidence="17" key="1">
    <citation type="submission" date="2021-10" db="EMBL/GenBank/DDBJ databases">
        <authorList>
            <person name="Piombo E."/>
        </authorList>
    </citation>
    <scope>NUCLEOTIDE SEQUENCE</scope>
</reference>
<accession>A0A9N9YSL7</accession>
<dbReference type="SFLD" id="SFLDG01168">
    <property type="entry name" value="Ferric_reductase_subgroup_(FRE"/>
    <property type="match status" value="1"/>
</dbReference>
<evidence type="ECO:0000256" key="11">
    <source>
        <dbReference type="ARBA" id="ARBA00023136"/>
    </source>
</evidence>
<dbReference type="SFLD" id="SFLDS00052">
    <property type="entry name" value="Ferric_Reductase_Domain"/>
    <property type="match status" value="1"/>
</dbReference>
<dbReference type="Pfam" id="PF08030">
    <property type="entry name" value="NAD_binding_6"/>
    <property type="match status" value="1"/>
</dbReference>
<keyword evidence="7" id="KW-0249">Electron transport</keyword>
<keyword evidence="4" id="KW-0813">Transport</keyword>
<evidence type="ECO:0000313" key="18">
    <source>
        <dbReference type="Proteomes" id="UP000696573"/>
    </source>
</evidence>
<keyword evidence="9" id="KW-0560">Oxidoreductase</keyword>
<proteinExistence type="inferred from homology"/>
<protein>
    <recommendedName>
        <fullName evidence="3">ferric-chelate reductase (NADPH)</fullName>
        <ecNumber evidence="3">1.16.1.9</ecNumber>
    </recommendedName>
</protein>
<dbReference type="InterPro" id="IPR013130">
    <property type="entry name" value="Fe3_Rdtase_TM_dom"/>
</dbReference>
<dbReference type="PROSITE" id="PS51384">
    <property type="entry name" value="FAD_FR"/>
    <property type="match status" value="1"/>
</dbReference>
<evidence type="ECO:0000256" key="2">
    <source>
        <dbReference type="ARBA" id="ARBA00006278"/>
    </source>
</evidence>
<keyword evidence="18" id="KW-1185">Reference proteome</keyword>
<keyword evidence="8 15" id="KW-1133">Transmembrane helix</keyword>
<name>A0A9N9YSL7_9HYPO</name>
<dbReference type="InterPro" id="IPR017927">
    <property type="entry name" value="FAD-bd_FR_type"/>
</dbReference>